<proteinExistence type="predicted"/>
<evidence type="ECO:0000313" key="2">
    <source>
        <dbReference type="Proteomes" id="UP000093748"/>
    </source>
</evidence>
<dbReference type="InterPro" id="IPR009784">
    <property type="entry name" value="DUF1349"/>
</dbReference>
<gene>
    <name evidence="1" type="ORF">BAE39_24370</name>
</gene>
<evidence type="ECO:0000313" key="1">
    <source>
        <dbReference type="EMBL" id="OBP69509.1"/>
    </source>
</evidence>
<sequence>MTVEGAAHGSVAVSGGTASFRSDGKTDWFFSPAGAARMANVPRLVWETAEPVFSLSAKVSVDFASAYDAGALFIEADEENWAKVAFEYSADQLPTIVSVVTRSTSDDSDGPKFSGAFVYLRIYCDGKTSALHFSEDGKFWKFLRWFTITGLDERPVKIGLGAQSPTGTGVTATFSDVELNFDVIADLRNGQ</sequence>
<dbReference type="SUPFAM" id="SSF49899">
    <property type="entry name" value="Concanavalin A-like lectins/glucanases"/>
    <property type="match status" value="1"/>
</dbReference>
<dbReference type="Gene3D" id="2.60.120.200">
    <property type="match status" value="1"/>
</dbReference>
<protein>
    <recommendedName>
        <fullName evidence="3">DUF1349 domain-containing protein</fullName>
    </recommendedName>
</protein>
<name>A0A1A5K0Y9_RHILI</name>
<dbReference type="OrthoDB" id="9808724at2"/>
<comment type="caution">
    <text evidence="1">The sequence shown here is derived from an EMBL/GenBank/DDBJ whole genome shotgun (WGS) entry which is preliminary data.</text>
</comment>
<accession>A0A1A5K0Y9</accession>
<dbReference type="EMBL" id="LZTJ01000034">
    <property type="protein sequence ID" value="OBP69509.1"/>
    <property type="molecule type" value="Genomic_DNA"/>
</dbReference>
<dbReference type="Pfam" id="PF07081">
    <property type="entry name" value="DUF1349"/>
    <property type="match status" value="1"/>
</dbReference>
<dbReference type="AlphaFoldDB" id="A0A1A5K0Y9"/>
<dbReference type="PANTHER" id="PTHR35332:SF2">
    <property type="entry name" value="REGULATION OF ENOLASE PROTEIN 1"/>
    <property type="match status" value="1"/>
</dbReference>
<dbReference type="PANTHER" id="PTHR35332">
    <property type="entry name" value="REGULATION OF ENOLASE PROTEIN 1"/>
    <property type="match status" value="1"/>
</dbReference>
<evidence type="ECO:0008006" key="3">
    <source>
        <dbReference type="Google" id="ProtNLM"/>
    </source>
</evidence>
<dbReference type="InterPro" id="IPR013320">
    <property type="entry name" value="ConA-like_dom_sf"/>
</dbReference>
<dbReference type="Proteomes" id="UP000093748">
    <property type="component" value="Unassembled WGS sequence"/>
</dbReference>
<reference evidence="2" key="1">
    <citation type="submission" date="2016-06" db="EMBL/GenBank/DDBJ databases">
        <title>NZP2037 Pacbio-Illumina hybrid assembly.</title>
        <authorList>
            <person name="Ramsay J.P."/>
        </authorList>
    </citation>
    <scope>NUCLEOTIDE SEQUENCE [LARGE SCALE GENOMIC DNA]</scope>
    <source>
        <strain evidence="2">R7ANS::ICEMlSym2042</strain>
    </source>
</reference>
<organism evidence="1 2">
    <name type="scientific">Rhizobium loti</name>
    <name type="common">Mesorhizobium loti</name>
    <dbReference type="NCBI Taxonomy" id="381"/>
    <lineage>
        <taxon>Bacteria</taxon>
        <taxon>Pseudomonadati</taxon>
        <taxon>Pseudomonadota</taxon>
        <taxon>Alphaproteobacteria</taxon>
        <taxon>Hyphomicrobiales</taxon>
        <taxon>Phyllobacteriaceae</taxon>
        <taxon>Mesorhizobium</taxon>
    </lineage>
</organism>